<dbReference type="PANTHER" id="PTHR34975">
    <property type="entry name" value="SPORE GERMINATION PROTEIN A2"/>
    <property type="match status" value="1"/>
</dbReference>
<sequence>MMHRWVATMTAPIFFIAAHCSILFAAFTRSMLETTEYGHWEPVCLSMGIELFLLLLLLLGFRKAGNKDYADLFLPLGKWISAALIVPLAGFILLIPILALRYFAELMIIVFIARSPLHVILAVLCLLMFFGASIGPQGIMRASTLLTLINFPVLLFAVFACFQNAKFVRVYPLINPSMDFLSNSTFLITLFSICPFLLLGMLPPVCKVKIRPILISFILISLLHVVVLYIPIVIYDLNAAKIMNFPLMTSFDSVNITWTVFNRISLFYAVALLAFVMTLSSFSMWSSALLIRKIIPAWRETYIRICLSLIVFLISFIIPSWNDYIRVFAADTWFRLLIYAVIPTAVFLRGRSIAAQERKRVLSE</sequence>
<evidence type="ECO:0000256" key="8">
    <source>
        <dbReference type="SAM" id="Phobius"/>
    </source>
</evidence>
<evidence type="ECO:0000256" key="2">
    <source>
        <dbReference type="ARBA" id="ARBA00007998"/>
    </source>
</evidence>
<dbReference type="EMBL" id="JAGKSP010000017">
    <property type="protein sequence ID" value="MBP3966368.1"/>
    <property type="molecule type" value="Genomic_DNA"/>
</dbReference>
<comment type="subcellular location">
    <subcellularLocation>
        <location evidence="1">Membrane</location>
        <topology evidence="1">Multi-pass membrane protein</topology>
    </subcellularLocation>
</comment>
<feature type="transmembrane region" description="Helical" evidence="8">
    <location>
        <begin position="333"/>
        <end position="350"/>
    </location>
</feature>
<comment type="similarity">
    <text evidence="2">Belongs to the amino acid-polyamine-organocation (APC) superfamily. Spore germination protein (SGP) (TC 2.A.3.9) family.</text>
</comment>
<feature type="transmembrane region" description="Helical" evidence="8">
    <location>
        <begin position="185"/>
        <end position="202"/>
    </location>
</feature>
<keyword evidence="4" id="KW-0309">Germination</keyword>
<accession>A0ABS5CKI3</accession>
<dbReference type="InterPro" id="IPR004761">
    <property type="entry name" value="Spore_GerAB"/>
</dbReference>
<organism evidence="9 10">
    <name type="scientific">Paenibacillus lignilyticus</name>
    <dbReference type="NCBI Taxonomy" id="1172615"/>
    <lineage>
        <taxon>Bacteria</taxon>
        <taxon>Bacillati</taxon>
        <taxon>Bacillota</taxon>
        <taxon>Bacilli</taxon>
        <taxon>Bacillales</taxon>
        <taxon>Paenibacillaceae</taxon>
        <taxon>Paenibacillus</taxon>
    </lineage>
</organism>
<proteinExistence type="inferred from homology"/>
<feature type="transmembrane region" description="Helical" evidence="8">
    <location>
        <begin position="266"/>
        <end position="290"/>
    </location>
</feature>
<evidence type="ECO:0000256" key="3">
    <source>
        <dbReference type="ARBA" id="ARBA00022448"/>
    </source>
</evidence>
<keyword evidence="10" id="KW-1185">Reference proteome</keyword>
<evidence type="ECO:0000313" key="10">
    <source>
        <dbReference type="Proteomes" id="UP000673394"/>
    </source>
</evidence>
<feature type="transmembrane region" description="Helical" evidence="8">
    <location>
        <begin position="39"/>
        <end position="59"/>
    </location>
</feature>
<feature type="transmembrane region" description="Helical" evidence="8">
    <location>
        <begin position="302"/>
        <end position="321"/>
    </location>
</feature>
<keyword evidence="7 8" id="KW-0472">Membrane</keyword>
<comment type="caution">
    <text evidence="9">The sequence shown here is derived from an EMBL/GenBank/DDBJ whole genome shotgun (WGS) entry which is preliminary data.</text>
</comment>
<feature type="transmembrane region" description="Helical" evidence="8">
    <location>
        <begin position="142"/>
        <end position="165"/>
    </location>
</feature>
<reference evidence="9 10" key="1">
    <citation type="submission" date="2021-04" db="EMBL/GenBank/DDBJ databases">
        <title>Paenibacillus sp. DLE-14 whole genome sequence.</title>
        <authorList>
            <person name="Ham Y.J."/>
        </authorList>
    </citation>
    <scope>NUCLEOTIDE SEQUENCE [LARGE SCALE GENOMIC DNA]</scope>
    <source>
        <strain evidence="9 10">DLE-14</strain>
    </source>
</reference>
<evidence type="ECO:0000256" key="4">
    <source>
        <dbReference type="ARBA" id="ARBA00022544"/>
    </source>
</evidence>
<feature type="transmembrane region" description="Helical" evidence="8">
    <location>
        <begin position="79"/>
        <end position="100"/>
    </location>
</feature>
<evidence type="ECO:0000256" key="1">
    <source>
        <dbReference type="ARBA" id="ARBA00004141"/>
    </source>
</evidence>
<keyword evidence="3" id="KW-0813">Transport</keyword>
<evidence type="ECO:0000256" key="7">
    <source>
        <dbReference type="ARBA" id="ARBA00023136"/>
    </source>
</evidence>
<evidence type="ECO:0000313" key="9">
    <source>
        <dbReference type="EMBL" id="MBP3966368.1"/>
    </source>
</evidence>
<feature type="transmembrane region" description="Helical" evidence="8">
    <location>
        <begin position="214"/>
        <end position="235"/>
    </location>
</feature>
<feature type="transmembrane region" description="Helical" evidence="8">
    <location>
        <begin position="106"/>
        <end position="130"/>
    </location>
</feature>
<dbReference type="PANTHER" id="PTHR34975:SF2">
    <property type="entry name" value="SPORE GERMINATION PROTEIN A2"/>
    <property type="match status" value="1"/>
</dbReference>
<dbReference type="Proteomes" id="UP000673394">
    <property type="component" value="Unassembled WGS sequence"/>
</dbReference>
<protein>
    <submittedName>
        <fullName evidence="9">GerAB/ArcD/ProY family transporter</fullName>
    </submittedName>
</protein>
<dbReference type="Pfam" id="PF03845">
    <property type="entry name" value="Spore_permease"/>
    <property type="match status" value="1"/>
</dbReference>
<gene>
    <name evidence="9" type="ORF">I8J30_27055</name>
</gene>
<feature type="transmembrane region" description="Helical" evidence="8">
    <location>
        <begin position="7"/>
        <end position="27"/>
    </location>
</feature>
<evidence type="ECO:0000256" key="6">
    <source>
        <dbReference type="ARBA" id="ARBA00022989"/>
    </source>
</evidence>
<keyword evidence="6 8" id="KW-1133">Transmembrane helix</keyword>
<name>A0ABS5CKI3_9BACL</name>
<keyword evidence="5 8" id="KW-0812">Transmembrane</keyword>
<evidence type="ECO:0000256" key="5">
    <source>
        <dbReference type="ARBA" id="ARBA00022692"/>
    </source>
</evidence>